<feature type="compositionally biased region" description="Basic and acidic residues" evidence="1">
    <location>
        <begin position="173"/>
        <end position="186"/>
    </location>
</feature>
<dbReference type="EMBL" id="NQVE01000135">
    <property type="protein sequence ID" value="RAL45183.1"/>
    <property type="molecule type" value="Genomic_DNA"/>
</dbReference>
<keyword evidence="3" id="KW-1185">Reference proteome</keyword>
<proteinExistence type="predicted"/>
<organism evidence="2 3">
    <name type="scientific">Cuscuta australis</name>
    <dbReference type="NCBI Taxonomy" id="267555"/>
    <lineage>
        <taxon>Eukaryota</taxon>
        <taxon>Viridiplantae</taxon>
        <taxon>Streptophyta</taxon>
        <taxon>Embryophyta</taxon>
        <taxon>Tracheophyta</taxon>
        <taxon>Spermatophyta</taxon>
        <taxon>Magnoliopsida</taxon>
        <taxon>eudicotyledons</taxon>
        <taxon>Gunneridae</taxon>
        <taxon>Pentapetalae</taxon>
        <taxon>asterids</taxon>
        <taxon>lamiids</taxon>
        <taxon>Solanales</taxon>
        <taxon>Convolvulaceae</taxon>
        <taxon>Cuscuteae</taxon>
        <taxon>Cuscuta</taxon>
        <taxon>Cuscuta subgen. Grammica</taxon>
        <taxon>Cuscuta sect. Cleistogrammica</taxon>
    </lineage>
</organism>
<comment type="caution">
    <text evidence="2">The sequence shown here is derived from an EMBL/GenBank/DDBJ whole genome shotgun (WGS) entry which is preliminary data.</text>
</comment>
<evidence type="ECO:0000313" key="2">
    <source>
        <dbReference type="EMBL" id="RAL45183.1"/>
    </source>
</evidence>
<sequence length="206" mass="22400">MQTGSPANPIQQHIVSHSIWVDLFIDHLREELLCHVNLLHLAPAVYQDGIDLAIDINPPFLLIEHLGGNSHVPVLAEGIEEIAEVQVPDIVLSVFIDEDEHFAEGANGLPSKSGRNESPDQNVEGREIGRDFLLFHLDDELPSDIELPDFGEDVDEEVEGGGVQRGTGVGLGEIEKSEGDFGRVSETEEGLVDEERGKGNSGELKG</sequence>
<feature type="compositionally biased region" description="Basic and acidic residues" evidence="1">
    <location>
        <begin position="193"/>
        <end position="206"/>
    </location>
</feature>
<name>A0A328DMD0_9ASTE</name>
<dbReference type="Proteomes" id="UP000249390">
    <property type="component" value="Unassembled WGS sequence"/>
</dbReference>
<accession>A0A328DMD0</accession>
<feature type="region of interest" description="Disordered" evidence="1">
    <location>
        <begin position="155"/>
        <end position="206"/>
    </location>
</feature>
<evidence type="ECO:0000313" key="3">
    <source>
        <dbReference type="Proteomes" id="UP000249390"/>
    </source>
</evidence>
<feature type="compositionally biased region" description="Gly residues" evidence="1">
    <location>
        <begin position="160"/>
        <end position="171"/>
    </location>
</feature>
<gene>
    <name evidence="2" type="ORF">DM860_014593</name>
</gene>
<protein>
    <submittedName>
        <fullName evidence="2">Uncharacterized protein</fullName>
    </submittedName>
</protein>
<dbReference type="AlphaFoldDB" id="A0A328DMD0"/>
<evidence type="ECO:0000256" key="1">
    <source>
        <dbReference type="SAM" id="MobiDB-lite"/>
    </source>
</evidence>
<reference evidence="2 3" key="1">
    <citation type="submission" date="2018-06" db="EMBL/GenBank/DDBJ databases">
        <title>The Genome of Cuscuta australis (Dodder) Provides Insight into the Evolution of Plant Parasitism.</title>
        <authorList>
            <person name="Liu H."/>
        </authorList>
    </citation>
    <scope>NUCLEOTIDE SEQUENCE [LARGE SCALE GENOMIC DNA]</scope>
    <source>
        <strain evidence="3">cv. Yunnan</strain>
        <tissue evidence="2">Vines</tissue>
    </source>
</reference>